<dbReference type="Gene3D" id="1.25.40.1040">
    <property type="match status" value="1"/>
</dbReference>
<evidence type="ECO:0000313" key="6">
    <source>
        <dbReference type="Proteomes" id="UP000807025"/>
    </source>
</evidence>
<keyword evidence="3" id="KW-0507">mRNA processing</keyword>
<evidence type="ECO:0000259" key="4">
    <source>
        <dbReference type="Pfam" id="PF05843"/>
    </source>
</evidence>
<gene>
    <name evidence="5" type="ORF">BDN71DRAFT_1436920</name>
</gene>
<keyword evidence="1" id="KW-0677">Repeat</keyword>
<evidence type="ECO:0000256" key="3">
    <source>
        <dbReference type="RuleBase" id="RU369035"/>
    </source>
</evidence>
<keyword evidence="6" id="KW-1185">Reference proteome</keyword>
<dbReference type="PANTHER" id="PTHR19980:SF0">
    <property type="entry name" value="CLEAVAGE STIMULATION FACTOR SUBUNIT 3"/>
    <property type="match status" value="1"/>
</dbReference>
<comment type="function">
    <text evidence="3">Component of the cleavage factor IA (CFIA) complex, which is involved in the endonucleolytic cleavage during polyadenylation-dependent pre-mRNA 3'-end formation.</text>
</comment>
<dbReference type="GO" id="GO:0180010">
    <property type="term" value="P:co-transcriptional mRNA 3'-end processing, cleavage and polyadenylation pathway"/>
    <property type="evidence" value="ECO:0007669"/>
    <property type="project" value="UniProtKB-UniRule"/>
</dbReference>
<dbReference type="InterPro" id="IPR003107">
    <property type="entry name" value="HAT"/>
</dbReference>
<reference evidence="5" key="1">
    <citation type="submission" date="2020-11" db="EMBL/GenBank/DDBJ databases">
        <authorList>
            <consortium name="DOE Joint Genome Institute"/>
            <person name="Ahrendt S."/>
            <person name="Riley R."/>
            <person name="Andreopoulos W."/>
            <person name="Labutti K."/>
            <person name="Pangilinan J."/>
            <person name="Ruiz-Duenas F.J."/>
            <person name="Barrasa J.M."/>
            <person name="Sanchez-Garcia M."/>
            <person name="Camarero S."/>
            <person name="Miyauchi S."/>
            <person name="Serrano A."/>
            <person name="Linde D."/>
            <person name="Babiker R."/>
            <person name="Drula E."/>
            <person name="Ayuso-Fernandez I."/>
            <person name="Pacheco R."/>
            <person name="Padilla G."/>
            <person name="Ferreira P."/>
            <person name="Barriuso J."/>
            <person name="Kellner H."/>
            <person name="Castanera R."/>
            <person name="Alfaro M."/>
            <person name="Ramirez L."/>
            <person name="Pisabarro A.G."/>
            <person name="Kuo A."/>
            <person name="Tritt A."/>
            <person name="Lipzen A."/>
            <person name="He G."/>
            <person name="Yan M."/>
            <person name="Ng V."/>
            <person name="Cullen D."/>
            <person name="Martin F."/>
            <person name="Rosso M.-N."/>
            <person name="Henrissat B."/>
            <person name="Hibbett D."/>
            <person name="Martinez A.T."/>
            <person name="Grigoriev I.V."/>
        </authorList>
    </citation>
    <scope>NUCLEOTIDE SEQUENCE</scope>
    <source>
        <strain evidence="5">ATCC 90797</strain>
    </source>
</reference>
<dbReference type="InterPro" id="IPR045243">
    <property type="entry name" value="Rna14-like"/>
</dbReference>
<feature type="domain" description="Suppressor of forked" evidence="4">
    <location>
        <begin position="1"/>
        <end position="36"/>
    </location>
</feature>
<protein>
    <recommendedName>
        <fullName evidence="3">mRNA 3'-end-processing protein RNA14</fullName>
    </recommendedName>
</protein>
<dbReference type="EMBL" id="MU154786">
    <property type="protein sequence ID" value="KAF9487360.1"/>
    <property type="molecule type" value="Genomic_DNA"/>
</dbReference>
<comment type="subcellular location">
    <subcellularLocation>
        <location evidence="3">Nucleus</location>
    </subcellularLocation>
    <subcellularLocation>
        <location evidence="3">Cytoplasm</location>
    </subcellularLocation>
    <text evidence="3">Nucleus and/or cytoplasm.</text>
</comment>
<dbReference type="SMART" id="SM00386">
    <property type="entry name" value="HAT"/>
    <property type="match status" value="1"/>
</dbReference>
<evidence type="ECO:0000256" key="2">
    <source>
        <dbReference type="ARBA" id="ARBA00023242"/>
    </source>
</evidence>
<sequence length="101" mass="12386">MYMRFARRAEDIKSARAVFQRARKDRWVPWEVYDASVPIKPIKRTFREVDFVLKYLTSINDDNNARALFERVINNLPADRARPLWERWAHYEYQYYRSHSS</sequence>
<dbReference type="GO" id="GO:0003729">
    <property type="term" value="F:mRNA binding"/>
    <property type="evidence" value="ECO:0007669"/>
    <property type="project" value="TreeGrafter"/>
</dbReference>
<dbReference type="AlphaFoldDB" id="A0A9P6D934"/>
<evidence type="ECO:0000313" key="5">
    <source>
        <dbReference type="EMBL" id="KAF9487360.1"/>
    </source>
</evidence>
<accession>A0A9P6D934</accession>
<dbReference type="Proteomes" id="UP000807025">
    <property type="component" value="Unassembled WGS sequence"/>
</dbReference>
<dbReference type="OrthoDB" id="3268618at2759"/>
<organism evidence="5 6">
    <name type="scientific">Pleurotus eryngii</name>
    <name type="common">Boletus of the steppes</name>
    <dbReference type="NCBI Taxonomy" id="5323"/>
    <lineage>
        <taxon>Eukaryota</taxon>
        <taxon>Fungi</taxon>
        <taxon>Dikarya</taxon>
        <taxon>Basidiomycota</taxon>
        <taxon>Agaricomycotina</taxon>
        <taxon>Agaricomycetes</taxon>
        <taxon>Agaricomycetidae</taxon>
        <taxon>Agaricales</taxon>
        <taxon>Pleurotineae</taxon>
        <taxon>Pleurotaceae</taxon>
        <taxon>Pleurotus</taxon>
    </lineage>
</organism>
<dbReference type="InterPro" id="IPR011990">
    <property type="entry name" value="TPR-like_helical_dom_sf"/>
</dbReference>
<dbReference type="Pfam" id="PF05843">
    <property type="entry name" value="Suf"/>
    <property type="match status" value="2"/>
</dbReference>
<keyword evidence="3" id="KW-0963">Cytoplasm</keyword>
<dbReference type="InterPro" id="IPR008847">
    <property type="entry name" value="Suf"/>
</dbReference>
<name>A0A9P6D934_PLEER</name>
<comment type="caution">
    <text evidence="5">The sequence shown here is derived from an EMBL/GenBank/DDBJ whole genome shotgun (WGS) entry which is preliminary data.</text>
</comment>
<evidence type="ECO:0000256" key="1">
    <source>
        <dbReference type="ARBA" id="ARBA00022737"/>
    </source>
</evidence>
<dbReference type="GO" id="GO:0005634">
    <property type="term" value="C:nucleus"/>
    <property type="evidence" value="ECO:0007669"/>
    <property type="project" value="UniProtKB-SubCell"/>
</dbReference>
<feature type="domain" description="Suppressor of forked" evidence="4">
    <location>
        <begin position="53"/>
        <end position="95"/>
    </location>
</feature>
<keyword evidence="2 3" id="KW-0539">Nucleus</keyword>
<dbReference type="GO" id="GO:0005737">
    <property type="term" value="C:cytoplasm"/>
    <property type="evidence" value="ECO:0007669"/>
    <property type="project" value="UniProtKB-SubCell"/>
</dbReference>
<dbReference type="PANTHER" id="PTHR19980">
    <property type="entry name" value="RNA CLEAVAGE STIMULATION FACTOR"/>
    <property type="match status" value="1"/>
</dbReference>
<dbReference type="SUPFAM" id="SSF48452">
    <property type="entry name" value="TPR-like"/>
    <property type="match status" value="1"/>
</dbReference>
<proteinExistence type="predicted"/>